<keyword evidence="3" id="KW-1185">Reference proteome</keyword>
<dbReference type="RefSeq" id="WP_204827172.1">
    <property type="nucleotide sequence ID" value="NZ_JBHUGF010000011.1"/>
</dbReference>
<accession>A0ABW4UZH6</accession>
<reference evidence="3" key="1">
    <citation type="journal article" date="2019" name="Int. J. Syst. Evol. Microbiol.">
        <title>The Global Catalogue of Microorganisms (GCM) 10K type strain sequencing project: providing services to taxonomists for standard genome sequencing and annotation.</title>
        <authorList>
            <consortium name="The Broad Institute Genomics Platform"/>
            <consortium name="The Broad Institute Genome Sequencing Center for Infectious Disease"/>
            <person name="Wu L."/>
            <person name="Ma J."/>
        </authorList>
    </citation>
    <scope>NUCLEOTIDE SEQUENCE [LARGE SCALE GENOMIC DNA]</scope>
    <source>
        <strain evidence="3">CGMCC 1.15067</strain>
    </source>
</reference>
<dbReference type="EMBL" id="JBHUGF010000011">
    <property type="protein sequence ID" value="MFD1992641.1"/>
    <property type="molecule type" value="Genomic_DNA"/>
</dbReference>
<evidence type="ECO:0000259" key="1">
    <source>
        <dbReference type="Pfam" id="PF01973"/>
    </source>
</evidence>
<evidence type="ECO:0000313" key="2">
    <source>
        <dbReference type="EMBL" id="MFD1992641.1"/>
    </source>
</evidence>
<dbReference type="InterPro" id="IPR002826">
    <property type="entry name" value="MptE-like"/>
</dbReference>
<dbReference type="PANTHER" id="PTHR41786">
    <property type="entry name" value="MOTILITY ACCESSORY FACTOR MAF"/>
    <property type="match status" value="1"/>
</dbReference>
<evidence type="ECO:0000313" key="3">
    <source>
        <dbReference type="Proteomes" id="UP001597403"/>
    </source>
</evidence>
<proteinExistence type="predicted"/>
<feature type="domain" description="6-hydroxymethylpterin diphosphokinase MptE-like" evidence="1">
    <location>
        <begin position="187"/>
        <end position="353"/>
    </location>
</feature>
<name>A0ABW4UZH6_9BACL</name>
<protein>
    <submittedName>
        <fullName evidence="2">Motility associated factor glycosyltransferase family protein</fullName>
    </submittedName>
</protein>
<dbReference type="PANTHER" id="PTHR41786:SF1">
    <property type="entry name" value="6-HYDROXYMETHYLPTERIN DIPHOSPHOKINASE MPTE-LIKE DOMAIN-CONTAINING PROTEIN"/>
    <property type="match status" value="1"/>
</dbReference>
<sequence>MIVSNLELNMEVLHQRFKHVAQKMLVIESEDITDKHFVQEPWDKDENWLEAVKGSVGDLNIIFVYGFGQGLGIADLLEMYPNRWLFVYEPDEQAFLNTMSNYDFRDLLSHPNLQWVSVGETQLNMLFYLVCSYMNQEMAFVALRHYLDNDMDILREVKEEFKEYNITFNSNKQTQQFFQEDWLRNGLYQMASMFSTPSIEELQEQVKGTTAVIISSGPSLQKDIEWVQRLKPHALIIAAGSSIQALVKNGIRPHLTVVMDGGVINNKVFEDPRTLESPLLHTSSAYYEISARKPNHLIHSIMKNDVASQYFMGLPEEEVIISSTPTVAGTAMQAAIRLGAKRIIMMGQDLSFPGNKYYADGVSHMNNEKIQSDVDTAKTEVLNVNGTYNTTNQSFMFMKDSLEDLVTAFADVEFINSTRNGASIEGTVWMPIEEVYDLIKNEQIDQECIIKMSDKANYVIDKQKVTNVTNKIKATTDDMMMMKNEIKDIQKLLSKVQELSRTKPVKGQRTMESIEIAWGKLVHREWFDPILETVLPTSIKVFDQQLPIIVNEKNLVLKSDLIYKHLGKVLKDIIEKIPSLIELFTESIRRIDEINGQRIGANGKTDVS</sequence>
<organism evidence="2 3">
    <name type="scientific">Paenibacillus nicotianae</name>
    <dbReference type="NCBI Taxonomy" id="1526551"/>
    <lineage>
        <taxon>Bacteria</taxon>
        <taxon>Bacillati</taxon>
        <taxon>Bacillota</taxon>
        <taxon>Bacilli</taxon>
        <taxon>Bacillales</taxon>
        <taxon>Paenibacillaceae</taxon>
        <taxon>Paenibacillus</taxon>
    </lineage>
</organism>
<dbReference type="Pfam" id="PF01973">
    <property type="entry name" value="MptE-like"/>
    <property type="match status" value="1"/>
</dbReference>
<dbReference type="Proteomes" id="UP001597403">
    <property type="component" value="Unassembled WGS sequence"/>
</dbReference>
<comment type="caution">
    <text evidence="2">The sequence shown here is derived from an EMBL/GenBank/DDBJ whole genome shotgun (WGS) entry which is preliminary data.</text>
</comment>
<gene>
    <name evidence="2" type="ORF">ACFSGI_21920</name>
</gene>